<comment type="caution">
    <text evidence="1">The sequence shown here is derived from an EMBL/GenBank/DDBJ whole genome shotgun (WGS) entry which is preliminary data.</text>
</comment>
<accession>A0A848NK03</accession>
<sequence length="127" mass="13830">MSLNLHSVGIFGQTMAECINTIAGELPTDAVGMWQIIPTGRQEFGLSGDDLTEFVRRCVLALLDRGAKPVVGGGGTEYDWLLQLQYGKSNEEIVNAVIREWLNSGATDCDPGGLWFALLSPYVGIRR</sequence>
<dbReference type="RefSeq" id="WP_082884037.1">
    <property type="nucleotide sequence ID" value="NZ_CADIKY010000027.1"/>
</dbReference>
<proteinExistence type="predicted"/>
<protein>
    <submittedName>
        <fullName evidence="1">Uncharacterized protein</fullName>
    </submittedName>
</protein>
<dbReference type="EMBL" id="JABBZE010000144">
    <property type="protein sequence ID" value="NMU90871.1"/>
    <property type="molecule type" value="Genomic_DNA"/>
</dbReference>
<dbReference type="Proteomes" id="UP000542405">
    <property type="component" value="Unassembled WGS sequence"/>
</dbReference>
<reference evidence="1 2" key="1">
    <citation type="submission" date="2020-04" db="EMBL/GenBank/DDBJ databases">
        <title>Achromobacter ruhlandii genome sequencing and assembly.</title>
        <authorList>
            <person name="Martins R.C.R."/>
            <person name="Perdigao-Neto L.V."/>
            <person name="Levin A.S.S."/>
            <person name="Costa S.F."/>
        </authorList>
    </citation>
    <scope>NUCLEOTIDE SEQUENCE [LARGE SCALE GENOMIC DNA]</scope>
    <source>
        <strain evidence="1 2">9035ralo</strain>
    </source>
</reference>
<gene>
    <name evidence="1" type="ORF">HGQ98_13970</name>
</gene>
<evidence type="ECO:0000313" key="2">
    <source>
        <dbReference type="Proteomes" id="UP000542405"/>
    </source>
</evidence>
<evidence type="ECO:0000313" key="1">
    <source>
        <dbReference type="EMBL" id="NMU90871.1"/>
    </source>
</evidence>
<dbReference type="AlphaFoldDB" id="A0A848NK03"/>
<dbReference type="GeneID" id="94355813"/>
<name>A0A848NK03_9BURK</name>
<organism evidence="1 2">
    <name type="scientific">Achromobacter ruhlandii</name>
    <dbReference type="NCBI Taxonomy" id="72557"/>
    <lineage>
        <taxon>Bacteria</taxon>
        <taxon>Pseudomonadati</taxon>
        <taxon>Pseudomonadota</taxon>
        <taxon>Betaproteobacteria</taxon>
        <taxon>Burkholderiales</taxon>
        <taxon>Alcaligenaceae</taxon>
        <taxon>Achromobacter</taxon>
    </lineage>
</organism>